<proteinExistence type="predicted"/>
<dbReference type="InParanoid" id="T1HM23"/>
<dbReference type="Proteomes" id="UP000015103">
    <property type="component" value="Unassembled WGS sequence"/>
</dbReference>
<keyword evidence="2" id="KW-1185">Reference proteome</keyword>
<accession>T1HM23</accession>
<name>T1HM23_RHOPR</name>
<evidence type="ECO:0000313" key="2">
    <source>
        <dbReference type="Proteomes" id="UP000015103"/>
    </source>
</evidence>
<organism evidence="1 2">
    <name type="scientific">Rhodnius prolixus</name>
    <name type="common">Triatomid bug</name>
    <dbReference type="NCBI Taxonomy" id="13249"/>
    <lineage>
        <taxon>Eukaryota</taxon>
        <taxon>Metazoa</taxon>
        <taxon>Ecdysozoa</taxon>
        <taxon>Arthropoda</taxon>
        <taxon>Hexapoda</taxon>
        <taxon>Insecta</taxon>
        <taxon>Pterygota</taxon>
        <taxon>Neoptera</taxon>
        <taxon>Paraneoptera</taxon>
        <taxon>Hemiptera</taxon>
        <taxon>Heteroptera</taxon>
        <taxon>Panheteroptera</taxon>
        <taxon>Cimicomorpha</taxon>
        <taxon>Reduviidae</taxon>
        <taxon>Triatominae</taxon>
        <taxon>Rhodnius</taxon>
    </lineage>
</organism>
<dbReference type="EMBL" id="ACPB03004380">
    <property type="status" value="NOT_ANNOTATED_CDS"/>
    <property type="molecule type" value="Genomic_DNA"/>
</dbReference>
<dbReference type="HOGENOM" id="CLU_1612874_0_0_1"/>
<dbReference type="EnsemblMetazoa" id="RPRC005097-RA">
    <property type="protein sequence ID" value="RPRC005097-PA"/>
    <property type="gene ID" value="RPRC005097"/>
</dbReference>
<evidence type="ECO:0000313" key="1">
    <source>
        <dbReference type="EnsemblMetazoa" id="RPRC005097-PA"/>
    </source>
</evidence>
<reference evidence="1" key="1">
    <citation type="submission" date="2015-05" db="UniProtKB">
        <authorList>
            <consortium name="EnsemblMetazoa"/>
        </authorList>
    </citation>
    <scope>IDENTIFICATION</scope>
</reference>
<dbReference type="VEuPathDB" id="VectorBase:RPRC005097"/>
<protein>
    <submittedName>
        <fullName evidence="1">Uncharacterized protein</fullName>
    </submittedName>
</protein>
<dbReference type="AlphaFoldDB" id="T1HM23"/>
<sequence length="165" mass="18874">MANLKLLTPYRLSFSYEAVGSVVPVTSAYFLLSREEHYLLILVLFNENQSKQARQVYVEMQKTTDDEKIVFVDSWRTAVTSILLEDLTRGSYGSNLKPYQDIMEVHPMRLLHTQQVEFDKVEGEQVFSCKNHLEKSKLGSSIGFLYSGVHAETKAKQVCEKVFAV</sequence>